<feature type="domain" description="DUF7614" evidence="5">
    <location>
        <begin position="806"/>
        <end position="938"/>
    </location>
</feature>
<feature type="region of interest" description="Disordered" evidence="1">
    <location>
        <begin position="1"/>
        <end position="202"/>
    </location>
</feature>
<feature type="domain" description="DUF7613" evidence="4">
    <location>
        <begin position="643"/>
        <end position="800"/>
    </location>
</feature>
<dbReference type="OrthoDB" id="4356615at2759"/>
<evidence type="ECO:0000259" key="3">
    <source>
        <dbReference type="Pfam" id="PF24587"/>
    </source>
</evidence>
<dbReference type="InterPro" id="IPR056032">
    <property type="entry name" value="DUF7613"/>
</dbReference>
<reference evidence="7" key="1">
    <citation type="submission" date="2016-02" db="EMBL/GenBank/DDBJ databases">
        <title>Draft genome sequence of Microdochium bolleyi, a fungal endophyte of beachgrass.</title>
        <authorList>
            <consortium name="DOE Joint Genome Institute"/>
            <person name="David A.S."/>
            <person name="May G."/>
            <person name="Haridas S."/>
            <person name="Lim J."/>
            <person name="Wang M."/>
            <person name="Labutti K."/>
            <person name="Lipzen A."/>
            <person name="Barry K."/>
            <person name="Grigoriev I.V."/>
        </authorList>
    </citation>
    <scope>NUCLEOTIDE SEQUENCE [LARGE SCALE GENOMIC DNA]</scope>
    <source>
        <strain evidence="7">J235TASD1</strain>
    </source>
</reference>
<dbReference type="InterPro" id="IPR056030">
    <property type="entry name" value="DUF7611"/>
</dbReference>
<feature type="compositionally biased region" description="Pro residues" evidence="1">
    <location>
        <begin position="67"/>
        <end position="80"/>
    </location>
</feature>
<dbReference type="Pfam" id="PF24586">
    <property type="entry name" value="DUF7611"/>
    <property type="match status" value="1"/>
</dbReference>
<dbReference type="STRING" id="196109.A0A136J3C0"/>
<feature type="compositionally biased region" description="Polar residues" evidence="1">
    <location>
        <begin position="52"/>
        <end position="64"/>
    </location>
</feature>
<gene>
    <name evidence="6" type="ORF">Micbo1qcDRAFT_163180</name>
</gene>
<organism evidence="6 7">
    <name type="scientific">Microdochium bolleyi</name>
    <dbReference type="NCBI Taxonomy" id="196109"/>
    <lineage>
        <taxon>Eukaryota</taxon>
        <taxon>Fungi</taxon>
        <taxon>Dikarya</taxon>
        <taxon>Ascomycota</taxon>
        <taxon>Pezizomycotina</taxon>
        <taxon>Sordariomycetes</taxon>
        <taxon>Xylariomycetidae</taxon>
        <taxon>Xylariales</taxon>
        <taxon>Microdochiaceae</taxon>
        <taxon>Microdochium</taxon>
    </lineage>
</organism>
<evidence type="ECO:0000256" key="1">
    <source>
        <dbReference type="SAM" id="MobiDB-lite"/>
    </source>
</evidence>
<evidence type="ECO:0000313" key="7">
    <source>
        <dbReference type="Proteomes" id="UP000070501"/>
    </source>
</evidence>
<feature type="domain" description="DUF7611" evidence="2">
    <location>
        <begin position="351"/>
        <end position="506"/>
    </location>
</feature>
<proteinExistence type="predicted"/>
<dbReference type="AlphaFoldDB" id="A0A136J3C0"/>
<dbReference type="Pfam" id="PF24587">
    <property type="entry name" value="DUF7612"/>
    <property type="match status" value="1"/>
</dbReference>
<evidence type="ECO:0000259" key="5">
    <source>
        <dbReference type="Pfam" id="PF24589"/>
    </source>
</evidence>
<dbReference type="EMBL" id="KQ964250">
    <property type="protein sequence ID" value="KXJ91456.1"/>
    <property type="molecule type" value="Genomic_DNA"/>
</dbReference>
<dbReference type="InterPro" id="IPR056033">
    <property type="entry name" value="DUF7614"/>
</dbReference>
<name>A0A136J3C0_9PEZI</name>
<feature type="compositionally biased region" description="Low complexity" evidence="1">
    <location>
        <begin position="153"/>
        <end position="166"/>
    </location>
</feature>
<dbReference type="Pfam" id="PF24588">
    <property type="entry name" value="DUF7613"/>
    <property type="match status" value="1"/>
</dbReference>
<sequence length="949" mass="105981">MAFAKARSASYDDELEGANSSPEPVRAVPPQPRPVLQPTTLPIPQGPAPTSPAHSFSSRTQAGQRSPVPPPPASVSPPTPVRSEQGLPSIVPESPIGSLAPPTPPPKSASRSPANYRPVENQAIPTPFLEQTTPFGHPVEQNGARDYTNVEGSPSSVYSSSAYSPSDFRDQASVRTNSVRSYQTGPSEKLTPGGRLGDPFSTGRDESLELFLQRTRQLSELFRLYAEQMRPLETCHPDDFCRAGLWWFLKGRTALEIVIRNRSGDPEDPQQLMPRYQAYTDLAKAHWLLEEALPDIGGGRYSPISGELGEVRMMVQHNLAKLCGSMRRNDFLPPEEPFLPQTMNKSIWVEYPPVSQDIMALLNGNAGSALAAVQQPVRNMDLLEALPLGDTAKHFNYGRVPADVFLMEQGSRANQLRLPCMLSIMRPQNDSQIMFVVASQNNTITLRISADQNVGPTWQDVRWRADIGALEVKLPRGFFLAIQLTSKDYGMLWSIYDFGSKVRSYLFSRKDESVVYKSRLAGFHYFDDNQQSRAFPKEPVSDCELALFENQLKEGSPHGPRTFHRGFRLAVVTGPHSRTLSGVTHTYSPQLPLQFAYMRDDQRQPLLQLNFNDGKDHGRMVFRFDSDADREKLLKLINGTYVHQDEDIIAETILEGMQISESLGDMKGGFPGIARLPWQRARVINDKYQESPPVVLAEKLRVEIESMDKRGVGIVSTITDRINVAPGELRLRVGTKDFLTLQILRQNQVDITASFSQNLSPPELVREYAAMQDSISRNPTVRTYRFPSFKDMHTFQAALTGYNVLFDGIATAFNVSRRRMVVPIHKKWEAGTTRIQVVQHDKTIQLLAFFEDWSHGDCMGFVLKGTDTYECVSRSGKAGLKLCEAKFPLPRIPAEGTAKTDDMAFLSLDMPEYAGENDDLAIYFDDAAERDRMCTVLPAPVKGSRLSKL</sequence>
<evidence type="ECO:0000313" key="6">
    <source>
        <dbReference type="EMBL" id="KXJ91456.1"/>
    </source>
</evidence>
<dbReference type="Pfam" id="PF24589">
    <property type="entry name" value="DUF7614"/>
    <property type="match status" value="1"/>
</dbReference>
<evidence type="ECO:0000259" key="4">
    <source>
        <dbReference type="Pfam" id="PF24588"/>
    </source>
</evidence>
<dbReference type="InterPro" id="IPR056031">
    <property type="entry name" value="DUF7612"/>
</dbReference>
<feature type="non-terminal residue" evidence="6">
    <location>
        <position position="949"/>
    </location>
</feature>
<dbReference type="Proteomes" id="UP000070501">
    <property type="component" value="Unassembled WGS sequence"/>
</dbReference>
<evidence type="ECO:0000259" key="2">
    <source>
        <dbReference type="Pfam" id="PF24586"/>
    </source>
</evidence>
<feature type="compositionally biased region" description="Polar residues" evidence="1">
    <location>
        <begin position="173"/>
        <end position="186"/>
    </location>
</feature>
<keyword evidence="7" id="KW-1185">Reference proteome</keyword>
<dbReference type="InParanoid" id="A0A136J3C0"/>
<feature type="domain" description="DUF7612" evidence="3">
    <location>
        <begin position="509"/>
        <end position="640"/>
    </location>
</feature>
<protein>
    <submittedName>
        <fullName evidence="6">Uncharacterized protein</fullName>
    </submittedName>
</protein>
<accession>A0A136J3C0</accession>